<dbReference type="Proteomes" id="UP000295554">
    <property type="component" value="Unassembled WGS sequence"/>
</dbReference>
<dbReference type="InterPro" id="IPR018211">
    <property type="entry name" value="ADH_Fe_CS"/>
</dbReference>
<dbReference type="GO" id="GO:0046872">
    <property type="term" value="F:metal ion binding"/>
    <property type="evidence" value="ECO:0007669"/>
    <property type="project" value="InterPro"/>
</dbReference>
<dbReference type="GO" id="GO:0004022">
    <property type="term" value="F:alcohol dehydrogenase (NAD+) activity"/>
    <property type="evidence" value="ECO:0007669"/>
    <property type="project" value="TreeGrafter"/>
</dbReference>
<evidence type="ECO:0000259" key="6">
    <source>
        <dbReference type="Pfam" id="PF25137"/>
    </source>
</evidence>
<dbReference type="InterPro" id="IPR056798">
    <property type="entry name" value="ADH_Fe_C"/>
</dbReference>
<dbReference type="Pfam" id="PF25137">
    <property type="entry name" value="ADH_Fe_C"/>
    <property type="match status" value="1"/>
</dbReference>
<proteinExistence type="inferred from homology"/>
<keyword evidence="8" id="KW-1185">Reference proteome</keyword>
<keyword evidence="4" id="KW-0520">NAD</keyword>
<sequence length="445" mass="47484">MSKLGTYVWQLPGIESQPLSNSRISRVERLQFAGNRLMVNALKLAIGVIPIRRPQLLVGADATRRLAEAAAERSLKKILIMTTAGMVKRGQAGPLVRALELQRITPVIYDGVQPDPTWEVVNDALELLQAEACDGIVALGGGSAMDSAKVVAVAAANDGKPERLVGYFKGRRKPLPLFAVPTTAGSGSEATIAAVISDDRTHSKSFVIDSRLTPLAAALEPRLMTGLSPALTAATGMDALTHAIEAYIGVIGTTETDRYAREAVQLIFRYLQPACSNGADLEAREALSIASYKAGCAFTQASVGYVHAISHQLGAYYGLPHGLGNAILLPEVLEFCGQSVAEKLAQLAVLTGLGEESEPEDILAQKFVVHIRYLNRELGVPATVAELRAEDIPGIARRALREALLNYPVPRQMGRADCEALLQGLLVAREPDENDSIDAALARVA</sequence>
<evidence type="ECO:0000256" key="2">
    <source>
        <dbReference type="ARBA" id="ARBA00007358"/>
    </source>
</evidence>
<dbReference type="Gene3D" id="3.40.50.1970">
    <property type="match status" value="1"/>
</dbReference>
<dbReference type="Gene3D" id="1.20.1090.10">
    <property type="entry name" value="Dehydroquinate synthase-like - alpha domain"/>
    <property type="match status" value="1"/>
</dbReference>
<evidence type="ECO:0000256" key="1">
    <source>
        <dbReference type="ARBA" id="ARBA00001962"/>
    </source>
</evidence>
<evidence type="ECO:0000313" key="7">
    <source>
        <dbReference type="EMBL" id="TDG11810.1"/>
    </source>
</evidence>
<name>A0A4R5LNH4_9GAMM</name>
<reference evidence="7 8" key="1">
    <citation type="submission" date="2019-03" db="EMBL/GenBank/DDBJ databases">
        <title>Seongchinamella monodicae gen. nov., sp. nov., a novel member of the Gammaproteobacteria isolated from a tidal mudflat of beach.</title>
        <authorList>
            <person name="Yang H.G."/>
            <person name="Kang J.W."/>
            <person name="Lee S.D."/>
        </authorList>
    </citation>
    <scope>NUCLEOTIDE SEQUENCE [LARGE SCALE GENOMIC DNA]</scope>
    <source>
        <strain evidence="7 8">GH4-78</strain>
    </source>
</reference>
<comment type="cofactor">
    <cofactor evidence="1">
        <name>Fe cation</name>
        <dbReference type="ChEBI" id="CHEBI:24875"/>
    </cofactor>
</comment>
<evidence type="ECO:0000259" key="5">
    <source>
        <dbReference type="Pfam" id="PF00465"/>
    </source>
</evidence>
<protein>
    <submittedName>
        <fullName evidence="7">Iron-containing alcohol dehydrogenase</fullName>
    </submittedName>
</protein>
<dbReference type="PANTHER" id="PTHR11496:SF102">
    <property type="entry name" value="ALCOHOL DEHYDROGENASE 4"/>
    <property type="match status" value="1"/>
</dbReference>
<comment type="similarity">
    <text evidence="2">Belongs to the iron-containing alcohol dehydrogenase family.</text>
</comment>
<dbReference type="InterPro" id="IPR001670">
    <property type="entry name" value="ADH_Fe/GldA"/>
</dbReference>
<accession>A0A4R5LNH4</accession>
<evidence type="ECO:0000256" key="4">
    <source>
        <dbReference type="ARBA" id="ARBA00023027"/>
    </source>
</evidence>
<dbReference type="PROSITE" id="PS00060">
    <property type="entry name" value="ADH_IRON_2"/>
    <property type="match status" value="1"/>
</dbReference>
<keyword evidence="3" id="KW-0560">Oxidoreductase</keyword>
<feature type="domain" description="Alcohol dehydrogenase iron-type/glycerol dehydrogenase GldA" evidence="5">
    <location>
        <begin position="55"/>
        <end position="221"/>
    </location>
</feature>
<evidence type="ECO:0000313" key="8">
    <source>
        <dbReference type="Proteomes" id="UP000295554"/>
    </source>
</evidence>
<evidence type="ECO:0000256" key="3">
    <source>
        <dbReference type="ARBA" id="ARBA00023002"/>
    </source>
</evidence>
<dbReference type="AlphaFoldDB" id="A0A4R5LNH4"/>
<organism evidence="7 8">
    <name type="scientific">Seongchinamella unica</name>
    <dbReference type="NCBI Taxonomy" id="2547392"/>
    <lineage>
        <taxon>Bacteria</taxon>
        <taxon>Pseudomonadati</taxon>
        <taxon>Pseudomonadota</taxon>
        <taxon>Gammaproteobacteria</taxon>
        <taxon>Cellvibrionales</taxon>
        <taxon>Halieaceae</taxon>
        <taxon>Seongchinamella</taxon>
    </lineage>
</organism>
<dbReference type="CDD" id="cd08189">
    <property type="entry name" value="Fe-ADH-like"/>
    <property type="match status" value="1"/>
</dbReference>
<dbReference type="SUPFAM" id="SSF56796">
    <property type="entry name" value="Dehydroquinate synthase-like"/>
    <property type="match status" value="1"/>
</dbReference>
<dbReference type="FunFam" id="1.20.1090.10:FF:000001">
    <property type="entry name" value="Aldehyde-alcohol dehydrogenase"/>
    <property type="match status" value="1"/>
</dbReference>
<dbReference type="Pfam" id="PF00465">
    <property type="entry name" value="Fe-ADH"/>
    <property type="match status" value="1"/>
</dbReference>
<dbReference type="EMBL" id="SMSE01000004">
    <property type="protein sequence ID" value="TDG11810.1"/>
    <property type="molecule type" value="Genomic_DNA"/>
</dbReference>
<gene>
    <name evidence="7" type="ORF">E2F43_15680</name>
</gene>
<dbReference type="OrthoDB" id="9815791at2"/>
<dbReference type="InterPro" id="IPR039697">
    <property type="entry name" value="Alcohol_dehydrogenase_Fe"/>
</dbReference>
<dbReference type="PANTHER" id="PTHR11496">
    <property type="entry name" value="ALCOHOL DEHYDROGENASE"/>
    <property type="match status" value="1"/>
</dbReference>
<comment type="caution">
    <text evidence="7">The sequence shown here is derived from an EMBL/GenBank/DDBJ whole genome shotgun (WGS) entry which is preliminary data.</text>
</comment>
<feature type="domain" description="Fe-containing alcohol dehydrogenase-like C-terminal" evidence="6">
    <location>
        <begin position="232"/>
        <end position="423"/>
    </location>
</feature>
<dbReference type="FunFam" id="3.40.50.1970:FF:000003">
    <property type="entry name" value="Alcohol dehydrogenase, iron-containing"/>
    <property type="match status" value="1"/>
</dbReference>